<gene>
    <name evidence="1" type="ORF">GBZ26_05890</name>
</gene>
<name>A0ABX2KYX8_9PROT</name>
<organism evidence="1 2">
    <name type="scientific">Azospirillum formosense</name>
    <dbReference type="NCBI Taxonomy" id="861533"/>
    <lineage>
        <taxon>Bacteria</taxon>
        <taxon>Pseudomonadati</taxon>
        <taxon>Pseudomonadota</taxon>
        <taxon>Alphaproteobacteria</taxon>
        <taxon>Rhodospirillales</taxon>
        <taxon>Azospirillaceae</taxon>
        <taxon>Azospirillum</taxon>
    </lineage>
</organism>
<proteinExistence type="predicted"/>
<accession>A0ABX2KYX8</accession>
<dbReference type="EMBL" id="WHOR01000026">
    <property type="protein sequence ID" value="NUB18748.1"/>
    <property type="molecule type" value="Genomic_DNA"/>
</dbReference>
<dbReference type="Proteomes" id="UP000639419">
    <property type="component" value="Unassembled WGS sequence"/>
</dbReference>
<evidence type="ECO:0000313" key="1">
    <source>
        <dbReference type="EMBL" id="NUB18748.1"/>
    </source>
</evidence>
<sequence>MHSADASGFGQWWNLVAELFESYLNYNYLLSNQIPLNKPIRGNQTPLSRNQIPVNRLDWLETLSPTGRGMKCESDRLLQLGGGNVNRHGLSTPIGIVTY</sequence>
<comment type="caution">
    <text evidence="1">The sequence shown here is derived from an EMBL/GenBank/DDBJ whole genome shotgun (WGS) entry which is preliminary data.</text>
</comment>
<evidence type="ECO:0000313" key="2">
    <source>
        <dbReference type="Proteomes" id="UP000639419"/>
    </source>
</evidence>
<protein>
    <submittedName>
        <fullName evidence="1">Uncharacterized protein</fullName>
    </submittedName>
</protein>
<reference evidence="1 2" key="1">
    <citation type="submission" date="2019-10" db="EMBL/GenBank/DDBJ databases">
        <title>Genome sequence of Azospirillum formosense CC-Nfb-7.</title>
        <authorList>
            <person name="Ambrosini A."/>
            <person name="Sant'Anna F.H."/>
            <person name="Cassan F.D."/>
            <person name="Souza E.M."/>
            <person name="Passaglia L.M.P."/>
        </authorList>
    </citation>
    <scope>NUCLEOTIDE SEQUENCE [LARGE SCALE GENOMIC DNA]</scope>
    <source>
        <strain evidence="1 2">CC-NFb-7</strain>
    </source>
</reference>
<keyword evidence="2" id="KW-1185">Reference proteome</keyword>